<keyword evidence="2" id="KW-0812">Transmembrane</keyword>
<keyword evidence="2" id="KW-1133">Transmembrane helix</keyword>
<dbReference type="PANTHER" id="PTHR35894:SF1">
    <property type="entry name" value="PHOSPHORIBULOKINASE _ URIDINE KINASE FAMILY"/>
    <property type="match status" value="1"/>
</dbReference>
<evidence type="ECO:0000256" key="2">
    <source>
        <dbReference type="SAM" id="Phobius"/>
    </source>
</evidence>
<dbReference type="InterPro" id="IPR003593">
    <property type="entry name" value="AAA+_ATPase"/>
</dbReference>
<gene>
    <name evidence="4" type="ORF">Q4521_08585</name>
</gene>
<feature type="region of interest" description="Disordered" evidence="1">
    <location>
        <begin position="371"/>
        <end position="390"/>
    </location>
</feature>
<comment type="caution">
    <text evidence="4">The sequence shown here is derived from an EMBL/GenBank/DDBJ whole genome shotgun (WGS) entry which is preliminary data.</text>
</comment>
<dbReference type="EMBL" id="JAUOPB010000005">
    <property type="protein sequence ID" value="MDO6422526.1"/>
    <property type="molecule type" value="Genomic_DNA"/>
</dbReference>
<feature type="domain" description="SPOR" evidence="3">
    <location>
        <begin position="404"/>
        <end position="482"/>
    </location>
</feature>
<dbReference type="Pfam" id="PF13401">
    <property type="entry name" value="AAA_22"/>
    <property type="match status" value="1"/>
</dbReference>
<dbReference type="RefSeq" id="WP_303492506.1">
    <property type="nucleotide sequence ID" value="NZ_JAUOPB010000005.1"/>
</dbReference>
<protein>
    <submittedName>
        <fullName evidence="4">AAA family ATPase</fullName>
    </submittedName>
</protein>
<dbReference type="InterPro" id="IPR049945">
    <property type="entry name" value="AAA_22"/>
</dbReference>
<dbReference type="Proteomes" id="UP001169760">
    <property type="component" value="Unassembled WGS sequence"/>
</dbReference>
<dbReference type="InterPro" id="IPR027417">
    <property type="entry name" value="P-loop_NTPase"/>
</dbReference>
<organism evidence="4 5">
    <name type="scientific">Saccharophagus degradans</name>
    <dbReference type="NCBI Taxonomy" id="86304"/>
    <lineage>
        <taxon>Bacteria</taxon>
        <taxon>Pseudomonadati</taxon>
        <taxon>Pseudomonadota</taxon>
        <taxon>Gammaproteobacteria</taxon>
        <taxon>Cellvibrionales</taxon>
        <taxon>Cellvibrionaceae</taxon>
        <taxon>Saccharophagus</taxon>
    </lineage>
</organism>
<dbReference type="GO" id="GO:0016887">
    <property type="term" value="F:ATP hydrolysis activity"/>
    <property type="evidence" value="ECO:0007669"/>
    <property type="project" value="InterPro"/>
</dbReference>
<dbReference type="SUPFAM" id="SSF52540">
    <property type="entry name" value="P-loop containing nucleoside triphosphate hydrolases"/>
    <property type="match status" value="1"/>
</dbReference>
<evidence type="ECO:0000313" key="4">
    <source>
        <dbReference type="EMBL" id="MDO6422526.1"/>
    </source>
</evidence>
<dbReference type="InterPro" id="IPR052026">
    <property type="entry name" value="ExeA_AAA_ATPase_DNA-bind"/>
</dbReference>
<dbReference type="SMART" id="SM00382">
    <property type="entry name" value="AAA"/>
    <property type="match status" value="1"/>
</dbReference>
<dbReference type="PANTHER" id="PTHR35894">
    <property type="entry name" value="GENERAL SECRETION PATHWAY PROTEIN A-RELATED"/>
    <property type="match status" value="1"/>
</dbReference>
<evidence type="ECO:0000256" key="1">
    <source>
        <dbReference type="SAM" id="MobiDB-lite"/>
    </source>
</evidence>
<feature type="transmembrane region" description="Helical" evidence="2">
    <location>
        <begin position="256"/>
        <end position="275"/>
    </location>
</feature>
<dbReference type="Gene3D" id="3.40.50.300">
    <property type="entry name" value="P-loop containing nucleotide triphosphate hydrolases"/>
    <property type="match status" value="1"/>
</dbReference>
<dbReference type="PROSITE" id="PS51724">
    <property type="entry name" value="SPOR"/>
    <property type="match status" value="1"/>
</dbReference>
<keyword evidence="2" id="KW-0472">Membrane</keyword>
<name>A0AAW7X4A1_9GAMM</name>
<dbReference type="Pfam" id="PF05036">
    <property type="entry name" value="SPOR"/>
    <property type="match status" value="1"/>
</dbReference>
<sequence length="496" mass="53491">MDQEDIFASTERSGDGLPYYYSTPARNGLLQQVIHFIRFGEGLPIVQGLSGAGKSTLSLQLVSLLQPEANVVQISAAAFSEDFTSLLAEVAGDFGLPVDGGASSGELLVALRHFTRALADDKRLGVLVVDDAQELDDQSLGGLISLLQGQQIGGSGFHLVLFASEDFVSRVDALGLLDVPVYDFDVPSFSPTELSGFLRGVSGREISSEGVQSLWNASKGVPGVALNLLNAQSQHGLDEEEVEAGREGGFAGGLPVAHLVAFSVLLGVLIWVFFVGDDGDQKAESDTPQRVEKSIPLPSIEVKEAVAKEPKVKPERSEGERVVLDSLPEEEAMESVENDVAPVNEVSVSSAPTEVVQKEVIGRVDQPAAKVVSEPKPAAPQKVPVPQVSSDERIIEEHERYLLAQNGDAYTLQVLAASKKEALLQFVRRQPNSANLRIYQGIREGRQLYVVIIGVYSSKEEALSAIADLPLTQRQSGPWPRQLKTIQADIRENRRK</sequence>
<dbReference type="InterPro" id="IPR007730">
    <property type="entry name" value="SPOR-like_dom"/>
</dbReference>
<feature type="compositionally biased region" description="Low complexity" evidence="1">
    <location>
        <begin position="375"/>
        <end position="388"/>
    </location>
</feature>
<proteinExistence type="predicted"/>
<dbReference type="InterPro" id="IPR036680">
    <property type="entry name" value="SPOR-like_sf"/>
</dbReference>
<dbReference type="Gene3D" id="3.30.70.1070">
    <property type="entry name" value="Sporulation related repeat"/>
    <property type="match status" value="1"/>
</dbReference>
<dbReference type="GO" id="GO:0042834">
    <property type="term" value="F:peptidoglycan binding"/>
    <property type="evidence" value="ECO:0007669"/>
    <property type="project" value="InterPro"/>
</dbReference>
<dbReference type="AlphaFoldDB" id="A0AAW7X4A1"/>
<reference evidence="4" key="1">
    <citation type="submission" date="2023-07" db="EMBL/GenBank/DDBJ databases">
        <title>Genome content predicts the carbon catabolic preferences of heterotrophic bacteria.</title>
        <authorList>
            <person name="Gralka M."/>
        </authorList>
    </citation>
    <scope>NUCLEOTIDE SEQUENCE</scope>
    <source>
        <strain evidence="4">I3M17_2</strain>
    </source>
</reference>
<evidence type="ECO:0000259" key="3">
    <source>
        <dbReference type="PROSITE" id="PS51724"/>
    </source>
</evidence>
<accession>A0AAW7X4A1</accession>
<evidence type="ECO:0000313" key="5">
    <source>
        <dbReference type="Proteomes" id="UP001169760"/>
    </source>
</evidence>